<proteinExistence type="predicted"/>
<evidence type="ECO:0000313" key="2">
    <source>
        <dbReference type="EMBL" id="MBM9466131.1"/>
    </source>
</evidence>
<gene>
    <name evidence="2" type="ORF">JL106_02405</name>
</gene>
<evidence type="ECO:0000256" key="1">
    <source>
        <dbReference type="SAM" id="Phobius"/>
    </source>
</evidence>
<keyword evidence="1" id="KW-0812">Transmembrane</keyword>
<evidence type="ECO:0008006" key="4">
    <source>
        <dbReference type="Google" id="ProtNLM"/>
    </source>
</evidence>
<keyword evidence="1" id="KW-0472">Membrane</keyword>
<keyword evidence="3" id="KW-1185">Reference proteome</keyword>
<accession>A0A938YAN9</accession>
<dbReference type="Proteomes" id="UP000663792">
    <property type="component" value="Unassembled WGS sequence"/>
</dbReference>
<name>A0A938YAN9_9ACTN</name>
<dbReference type="EMBL" id="JAERWK010000003">
    <property type="protein sequence ID" value="MBM9466131.1"/>
    <property type="molecule type" value="Genomic_DNA"/>
</dbReference>
<evidence type="ECO:0000313" key="3">
    <source>
        <dbReference type="Proteomes" id="UP000663792"/>
    </source>
</evidence>
<dbReference type="InterPro" id="IPR014719">
    <property type="entry name" value="Ribosomal_bL12_C/ClpS-like"/>
</dbReference>
<dbReference type="RefSeq" id="WP_205259086.1">
    <property type="nucleotide sequence ID" value="NZ_JAERWK010000003.1"/>
</dbReference>
<dbReference type="Gene3D" id="3.30.1390.10">
    <property type="match status" value="1"/>
</dbReference>
<sequence length="96" mass="10447">MSWWVWTLLLVVIVVVVVVLVGRRAVRTLARPGVDPTELSIDPELIAEIRRLGAAGQKLQAIKVLRERTGVGLADAVRLVERWTAPRPDGSAGLSS</sequence>
<keyword evidence="1" id="KW-1133">Transmembrane helix</keyword>
<protein>
    <recommendedName>
        <fullName evidence="4">Ribosomal protein L7/L12 C-terminal domain-containing protein</fullName>
    </recommendedName>
</protein>
<organism evidence="2 3">
    <name type="scientific">Nakamurella leprariae</name>
    <dbReference type="NCBI Taxonomy" id="2803911"/>
    <lineage>
        <taxon>Bacteria</taxon>
        <taxon>Bacillati</taxon>
        <taxon>Actinomycetota</taxon>
        <taxon>Actinomycetes</taxon>
        <taxon>Nakamurellales</taxon>
        <taxon>Nakamurellaceae</taxon>
        <taxon>Nakamurella</taxon>
    </lineage>
</organism>
<reference evidence="2" key="1">
    <citation type="submission" date="2021-01" db="EMBL/GenBank/DDBJ databases">
        <title>YIM 132084 draft genome.</title>
        <authorList>
            <person name="An D."/>
        </authorList>
    </citation>
    <scope>NUCLEOTIDE SEQUENCE</scope>
    <source>
        <strain evidence="2">YIM 132084</strain>
    </source>
</reference>
<dbReference type="AlphaFoldDB" id="A0A938YAN9"/>
<feature type="transmembrane region" description="Helical" evidence="1">
    <location>
        <begin position="6"/>
        <end position="22"/>
    </location>
</feature>
<comment type="caution">
    <text evidence="2">The sequence shown here is derived from an EMBL/GenBank/DDBJ whole genome shotgun (WGS) entry which is preliminary data.</text>
</comment>